<gene>
    <name evidence="3" type="ORF">WH96_15930</name>
</gene>
<protein>
    <recommendedName>
        <fullName evidence="5">FecR protein domain-containing protein</fullName>
    </recommendedName>
</protein>
<dbReference type="PIRSF" id="PIRSF018266">
    <property type="entry name" value="FecR"/>
    <property type="match status" value="1"/>
</dbReference>
<feature type="domain" description="FecR N-terminal" evidence="2">
    <location>
        <begin position="8"/>
        <end position="47"/>
    </location>
</feature>
<dbReference type="AlphaFoldDB" id="A0A0H2MCE6"/>
<organism evidence="3 4">
    <name type="scientific">Kiloniella spongiae</name>
    <dbReference type="NCBI Taxonomy" id="1489064"/>
    <lineage>
        <taxon>Bacteria</taxon>
        <taxon>Pseudomonadati</taxon>
        <taxon>Pseudomonadota</taxon>
        <taxon>Alphaproteobacteria</taxon>
        <taxon>Rhodospirillales</taxon>
        <taxon>Kiloniellaceae</taxon>
        <taxon>Kiloniella</taxon>
    </lineage>
</organism>
<comment type="caution">
    <text evidence="3">The sequence shown here is derived from an EMBL/GenBank/DDBJ whole genome shotgun (WGS) entry which is preliminary data.</text>
</comment>
<dbReference type="PANTHER" id="PTHR30273">
    <property type="entry name" value="PERIPLASMIC SIGNAL SENSOR AND SIGMA FACTOR ACTIVATOR FECR-RELATED"/>
    <property type="match status" value="1"/>
</dbReference>
<evidence type="ECO:0008006" key="5">
    <source>
        <dbReference type="Google" id="ProtNLM"/>
    </source>
</evidence>
<dbReference type="Proteomes" id="UP000035444">
    <property type="component" value="Unassembled WGS sequence"/>
</dbReference>
<name>A0A0H2MCE6_9PROT</name>
<feature type="domain" description="FecR protein" evidence="1">
    <location>
        <begin position="114"/>
        <end position="205"/>
    </location>
</feature>
<evidence type="ECO:0000259" key="1">
    <source>
        <dbReference type="Pfam" id="PF04773"/>
    </source>
</evidence>
<sequence>MSNVTEPQRASEWLLVMKENPDDKALISAFSQWYEQKPEHAEAWKKAVKTYKLMGAVVPRYEDQWAESQIVREQAVNNIVAFRRSKFKMMSFMAVAASILVALVLRFEPLADYDYATATGEVRQVALADGTQVYMGPESKLKLNYSKNSRDIQLLEGQAFFDVSHNPEKPFRVFSLGTEISVLGTAFDVNIVEDNVAVMVQEGTVAVKPDQNVSHAEILKIGDRIDVAMSGDFVRGHMSPKYISAWRDGRYIANDHSALDVVNALDRHYRGIVVIADEGLKKQPVTGMYLLSKPVTALKALAHSIGAEAYQITPWLVVISNS</sequence>
<evidence type="ECO:0000313" key="4">
    <source>
        <dbReference type="Proteomes" id="UP000035444"/>
    </source>
</evidence>
<dbReference type="Pfam" id="PF16220">
    <property type="entry name" value="DUF4880"/>
    <property type="match status" value="1"/>
</dbReference>
<reference evidence="3 4" key="1">
    <citation type="submission" date="2015-03" db="EMBL/GenBank/DDBJ databases">
        <title>Genome Sequence of Kiloniella spongiae MEBiC09566, isolated from a marine sponge.</title>
        <authorList>
            <person name="Shao Z."/>
            <person name="Wang L."/>
            <person name="Li X."/>
        </authorList>
    </citation>
    <scope>NUCLEOTIDE SEQUENCE [LARGE SCALE GENOMIC DNA]</scope>
    <source>
        <strain evidence="3 4">MEBiC09566</strain>
    </source>
</reference>
<proteinExistence type="predicted"/>
<evidence type="ECO:0000313" key="3">
    <source>
        <dbReference type="EMBL" id="KLN59866.1"/>
    </source>
</evidence>
<dbReference type="InterPro" id="IPR006860">
    <property type="entry name" value="FecR"/>
</dbReference>
<dbReference type="Gene3D" id="2.60.120.1440">
    <property type="match status" value="1"/>
</dbReference>
<evidence type="ECO:0000259" key="2">
    <source>
        <dbReference type="Pfam" id="PF16220"/>
    </source>
</evidence>
<dbReference type="Pfam" id="PF04773">
    <property type="entry name" value="FecR"/>
    <property type="match status" value="1"/>
</dbReference>
<dbReference type="EMBL" id="LAQL01000010">
    <property type="protein sequence ID" value="KLN59866.1"/>
    <property type="molecule type" value="Genomic_DNA"/>
</dbReference>
<keyword evidence="4" id="KW-1185">Reference proteome</keyword>
<accession>A0A0H2MCE6</accession>
<dbReference type="InterPro" id="IPR032623">
    <property type="entry name" value="FecR_N"/>
</dbReference>
<dbReference type="RefSeq" id="WP_047765197.1">
    <property type="nucleotide sequence ID" value="NZ_LAQL01000010.1"/>
</dbReference>
<dbReference type="GO" id="GO:0016989">
    <property type="term" value="F:sigma factor antagonist activity"/>
    <property type="evidence" value="ECO:0007669"/>
    <property type="project" value="TreeGrafter"/>
</dbReference>
<dbReference type="STRING" id="1489064.WH96_15930"/>
<dbReference type="InterPro" id="IPR012373">
    <property type="entry name" value="Ferrdict_sens_TM"/>
</dbReference>
<dbReference type="PANTHER" id="PTHR30273:SF2">
    <property type="entry name" value="PROTEIN FECR"/>
    <property type="match status" value="1"/>
</dbReference>